<dbReference type="RefSeq" id="WP_132090714.1">
    <property type="nucleotide sequence ID" value="NZ_JANKAQ010000007.1"/>
</dbReference>
<dbReference type="SUPFAM" id="SSF89550">
    <property type="entry name" value="PHP domain-like"/>
    <property type="match status" value="1"/>
</dbReference>
<organism evidence="2 3">
    <name type="scientific">Frisingicoccus caecimuris</name>
    <dbReference type="NCBI Taxonomy" id="1796636"/>
    <lineage>
        <taxon>Bacteria</taxon>
        <taxon>Bacillati</taxon>
        <taxon>Bacillota</taxon>
        <taxon>Clostridia</taxon>
        <taxon>Lachnospirales</taxon>
        <taxon>Lachnospiraceae</taxon>
        <taxon>Frisingicoccus</taxon>
    </lineage>
</organism>
<dbReference type="InterPro" id="IPR004013">
    <property type="entry name" value="PHP_dom"/>
</dbReference>
<dbReference type="Proteomes" id="UP000295711">
    <property type="component" value="Unassembled WGS sequence"/>
</dbReference>
<dbReference type="InterPro" id="IPR003141">
    <property type="entry name" value="Pol/His_phosphatase_N"/>
</dbReference>
<dbReference type="OrthoDB" id="9804333at2"/>
<dbReference type="PANTHER" id="PTHR42924">
    <property type="entry name" value="EXONUCLEASE"/>
    <property type="match status" value="1"/>
</dbReference>
<keyword evidence="3" id="KW-1185">Reference proteome</keyword>
<dbReference type="InterPro" id="IPR052018">
    <property type="entry name" value="PHP_domain"/>
</dbReference>
<dbReference type="SMART" id="SM00481">
    <property type="entry name" value="POLIIIAc"/>
    <property type="match status" value="1"/>
</dbReference>
<dbReference type="GO" id="GO:0035312">
    <property type="term" value="F:5'-3' DNA exonuclease activity"/>
    <property type="evidence" value="ECO:0007669"/>
    <property type="project" value="TreeGrafter"/>
</dbReference>
<feature type="domain" description="Polymerase/histidinol phosphatase N-terminal" evidence="1">
    <location>
        <begin position="4"/>
        <end position="69"/>
    </location>
</feature>
<name>A0A4R2LFL8_9FIRM</name>
<dbReference type="Gene3D" id="3.20.20.140">
    <property type="entry name" value="Metal-dependent hydrolases"/>
    <property type="match status" value="1"/>
</dbReference>
<protein>
    <recommendedName>
        <fullName evidence="1">Polymerase/histidinol phosphatase N-terminal domain-containing protein</fullName>
    </recommendedName>
</protein>
<evidence type="ECO:0000313" key="3">
    <source>
        <dbReference type="Proteomes" id="UP000295711"/>
    </source>
</evidence>
<dbReference type="GO" id="GO:0004534">
    <property type="term" value="F:5'-3' RNA exonuclease activity"/>
    <property type="evidence" value="ECO:0007669"/>
    <property type="project" value="TreeGrafter"/>
</dbReference>
<proteinExistence type="predicted"/>
<dbReference type="CDD" id="cd07438">
    <property type="entry name" value="PHP_HisPPase_AMP"/>
    <property type="match status" value="1"/>
</dbReference>
<dbReference type="Gene3D" id="1.10.150.650">
    <property type="match status" value="1"/>
</dbReference>
<comment type="caution">
    <text evidence="2">The sequence shown here is derived from an EMBL/GenBank/DDBJ whole genome shotgun (WGS) entry which is preliminary data.</text>
</comment>
<evidence type="ECO:0000313" key="2">
    <source>
        <dbReference type="EMBL" id="TCO84744.1"/>
    </source>
</evidence>
<dbReference type="EMBL" id="SLXA01000005">
    <property type="protein sequence ID" value="TCO84744.1"/>
    <property type="molecule type" value="Genomic_DNA"/>
</dbReference>
<dbReference type="AlphaFoldDB" id="A0A4R2LFL8"/>
<reference evidence="2 3" key="1">
    <citation type="submission" date="2019-03" db="EMBL/GenBank/DDBJ databases">
        <title>Genomic Encyclopedia of Type Strains, Phase IV (KMG-IV): sequencing the most valuable type-strain genomes for metagenomic binning, comparative biology and taxonomic classification.</title>
        <authorList>
            <person name="Goeker M."/>
        </authorList>
    </citation>
    <scope>NUCLEOTIDE SEQUENCE [LARGE SCALE GENOMIC DNA]</scope>
    <source>
        <strain evidence="2 3">DSM 28559</strain>
    </source>
</reference>
<dbReference type="PANTHER" id="PTHR42924:SF3">
    <property type="entry name" value="POLYMERASE_HISTIDINOL PHOSPHATASE N-TERMINAL DOMAIN-CONTAINING PROTEIN"/>
    <property type="match status" value="1"/>
</dbReference>
<dbReference type="Pfam" id="PF02811">
    <property type="entry name" value="PHP"/>
    <property type="match status" value="1"/>
</dbReference>
<dbReference type="InterPro" id="IPR016195">
    <property type="entry name" value="Pol/histidinol_Pase-like"/>
</dbReference>
<evidence type="ECO:0000259" key="1">
    <source>
        <dbReference type="SMART" id="SM00481"/>
    </source>
</evidence>
<sequence length="278" mass="30422">MKQIDLHTHSKASDGSCTPTEVMEAAAAAGLAAVALTDHDTMKGIPEALEAAKKLNIECIPGIELSAVYGGDREIHIVGLFLDPKDPLLAQRLDAFQQIREERNLRMIAKMQAAGVDISMKKLRALEGDAVITRANLAHYLVYTGYAASIKEVFDKYLSPGMPFYVPKTGVTPKDAVRTICDDGGVAILAHPLLYGFTPAQLDTCIEDLKSYGLRGIETYYSTYSPADERNMKRLADRHQLLWSGGSDFHGSVKPHIRIGKGIGNLVIPYDVLEKLRP</sequence>
<accession>A0A4R2LFL8</accession>
<gene>
    <name evidence="2" type="ORF">EV212_1055</name>
</gene>